<dbReference type="AlphaFoldDB" id="A0AAN9LQ48"/>
<organism evidence="1 2">
    <name type="scientific">Canavalia gladiata</name>
    <name type="common">Sword bean</name>
    <name type="synonym">Dolichos gladiatus</name>
    <dbReference type="NCBI Taxonomy" id="3824"/>
    <lineage>
        <taxon>Eukaryota</taxon>
        <taxon>Viridiplantae</taxon>
        <taxon>Streptophyta</taxon>
        <taxon>Embryophyta</taxon>
        <taxon>Tracheophyta</taxon>
        <taxon>Spermatophyta</taxon>
        <taxon>Magnoliopsida</taxon>
        <taxon>eudicotyledons</taxon>
        <taxon>Gunneridae</taxon>
        <taxon>Pentapetalae</taxon>
        <taxon>rosids</taxon>
        <taxon>fabids</taxon>
        <taxon>Fabales</taxon>
        <taxon>Fabaceae</taxon>
        <taxon>Papilionoideae</taxon>
        <taxon>50 kb inversion clade</taxon>
        <taxon>NPAAA clade</taxon>
        <taxon>indigoferoid/millettioid clade</taxon>
        <taxon>Phaseoleae</taxon>
        <taxon>Canavalia</taxon>
    </lineage>
</organism>
<evidence type="ECO:0000313" key="2">
    <source>
        <dbReference type="Proteomes" id="UP001367508"/>
    </source>
</evidence>
<comment type="caution">
    <text evidence="1">The sequence shown here is derived from an EMBL/GenBank/DDBJ whole genome shotgun (WGS) entry which is preliminary data.</text>
</comment>
<name>A0AAN9LQ48_CANGL</name>
<sequence>MPQFHSMYPMLVEEDDPRAATSLTQFESCELERTISSSEWLRNIILLLASGPGRGGFSRFKHKTGAMTCRQQVSKPEFTMTKLRRALISYDAKGGARDKVDLCATNANQRSFAEISLINSLRRAEIRCELRRLTPDF</sequence>
<reference evidence="1 2" key="1">
    <citation type="submission" date="2024-01" db="EMBL/GenBank/DDBJ databases">
        <title>The genomes of 5 underutilized Papilionoideae crops provide insights into root nodulation and disease resistanc.</title>
        <authorList>
            <person name="Jiang F."/>
        </authorList>
    </citation>
    <scope>NUCLEOTIDE SEQUENCE [LARGE SCALE GENOMIC DNA]</scope>
    <source>
        <strain evidence="1">LVBAO_FW01</strain>
        <tissue evidence="1">Leaves</tissue>
    </source>
</reference>
<accession>A0AAN9LQ48</accession>
<evidence type="ECO:0000313" key="1">
    <source>
        <dbReference type="EMBL" id="KAK7338173.1"/>
    </source>
</evidence>
<proteinExistence type="predicted"/>
<dbReference type="Proteomes" id="UP001367508">
    <property type="component" value="Unassembled WGS sequence"/>
</dbReference>
<dbReference type="EMBL" id="JAYMYQ010000004">
    <property type="protein sequence ID" value="KAK7338173.1"/>
    <property type="molecule type" value="Genomic_DNA"/>
</dbReference>
<protein>
    <submittedName>
        <fullName evidence="1">Uncharacterized protein</fullName>
    </submittedName>
</protein>
<keyword evidence="2" id="KW-1185">Reference proteome</keyword>
<gene>
    <name evidence="1" type="ORF">VNO77_18775</name>
</gene>